<comment type="caution">
    <text evidence="6">The sequence shown here is derived from an EMBL/GenBank/DDBJ whole genome shotgun (WGS) entry which is preliminary data.</text>
</comment>
<feature type="domain" description="F5/8 type C" evidence="3">
    <location>
        <begin position="127"/>
        <end position="272"/>
    </location>
</feature>
<protein>
    <submittedName>
        <fullName evidence="6">Uncharacterized protein</fullName>
    </submittedName>
</protein>
<dbReference type="PROSITE" id="PS01286">
    <property type="entry name" value="FA58C_2"/>
    <property type="match status" value="1"/>
</dbReference>
<dbReference type="PROSITE" id="PS50022">
    <property type="entry name" value="FA58C_3"/>
    <property type="match status" value="1"/>
</dbReference>
<dbReference type="PROSITE" id="PS01285">
    <property type="entry name" value="FA58C_1"/>
    <property type="match status" value="1"/>
</dbReference>
<dbReference type="Proteomes" id="UP000663832">
    <property type="component" value="Unassembled WGS sequence"/>
</dbReference>
<evidence type="ECO:0000313" key="6">
    <source>
        <dbReference type="EMBL" id="CAF0862647.1"/>
    </source>
</evidence>
<evidence type="ECO:0000259" key="4">
    <source>
        <dbReference type="PROSITE" id="PS50025"/>
    </source>
</evidence>
<dbReference type="Gene3D" id="2.60.120.260">
    <property type="entry name" value="Galactose-binding domain-like"/>
    <property type="match status" value="1"/>
</dbReference>
<dbReference type="SMART" id="SM00231">
    <property type="entry name" value="FA58C"/>
    <property type="match status" value="1"/>
</dbReference>
<dbReference type="SUPFAM" id="SSF49785">
    <property type="entry name" value="Galactose-binding domain-like"/>
    <property type="match status" value="1"/>
</dbReference>
<keyword evidence="1" id="KW-0245">EGF-like domain</keyword>
<dbReference type="InterPro" id="IPR000421">
    <property type="entry name" value="FA58C"/>
</dbReference>
<organism evidence="6 7">
    <name type="scientific">Adineta steineri</name>
    <dbReference type="NCBI Taxonomy" id="433720"/>
    <lineage>
        <taxon>Eukaryota</taxon>
        <taxon>Metazoa</taxon>
        <taxon>Spiralia</taxon>
        <taxon>Gnathifera</taxon>
        <taxon>Rotifera</taxon>
        <taxon>Eurotatoria</taxon>
        <taxon>Bdelloidea</taxon>
        <taxon>Adinetida</taxon>
        <taxon>Adinetidae</taxon>
        <taxon>Adineta</taxon>
    </lineage>
</organism>
<dbReference type="CDD" id="cd00110">
    <property type="entry name" value="LamG"/>
    <property type="match status" value="1"/>
</dbReference>
<dbReference type="InterPro" id="IPR001791">
    <property type="entry name" value="Laminin_G"/>
</dbReference>
<evidence type="ECO:0000256" key="2">
    <source>
        <dbReference type="PROSITE-ProRule" id="PRU00122"/>
    </source>
</evidence>
<dbReference type="PROSITE" id="PS50025">
    <property type="entry name" value="LAM_G_DOMAIN"/>
    <property type="match status" value="1"/>
</dbReference>
<sequence>MDQMEGCIAITASTGPRTQSIRFSTVTHVIPSATRRPARRRRYRRLDDIRFSRRVTPYQPPSPPPPPPLVINLPNVVGHQPIDDGTPIGIPEQELNYPMEWNTNGIDRGGRLIINSLTTVDLYSPCKKQPSLGIESGTIPNTAFFASSFVQGREPYTARLNGRYAWRPAYMDADQFLYIDLGSRYYVTAIATQGRRAAKEFVRIYNLMYSDNGHNWFYYTNEDKIIVNFAGNKNDNGIVRNNLTDPVITRYVRFNPRQWNNFISMRVEIYGCPFTSSSFSFDSQTIAYYDATFVPLHNQQDELRLRFKTNYPNGVIFYAKGTQNNDYLTIELRNGSIFVGIDLGSTPERPGATIIQAGSVLDDYQWHDLAIIRYLKNVSVKIDQAVVREESQSAFNGLDLDGKLYVGGAPNHMERGIMVRPNFQGCLENVLYISPSTNSILDILQNLQRQNPFYGLEQGMVGSGAMCETYI</sequence>
<dbReference type="AlphaFoldDB" id="A0A813WZ39"/>
<dbReference type="EMBL" id="CAJNOI010000005">
    <property type="protein sequence ID" value="CAF0749362.1"/>
    <property type="molecule type" value="Genomic_DNA"/>
</dbReference>
<name>A0A813WZ39_9BILA</name>
<proteinExistence type="predicted"/>
<feature type="domain" description="Laminin G" evidence="4">
    <location>
        <begin position="276"/>
        <end position="467"/>
    </location>
</feature>
<dbReference type="Pfam" id="PF02210">
    <property type="entry name" value="Laminin_G_2"/>
    <property type="match status" value="1"/>
</dbReference>
<gene>
    <name evidence="5" type="ORF">BJG266_LOCUS2347</name>
    <name evidence="6" type="ORF">QVE165_LOCUS7454</name>
</gene>
<comment type="caution">
    <text evidence="2">Lacks conserved residue(s) required for the propagation of feature annotation.</text>
</comment>
<dbReference type="FunFam" id="2.60.120.260:FF:000016">
    <property type="entry name" value="Contactin-associated protein-like 4 isoform 1"/>
    <property type="match status" value="1"/>
</dbReference>
<evidence type="ECO:0000259" key="3">
    <source>
        <dbReference type="PROSITE" id="PS50022"/>
    </source>
</evidence>
<dbReference type="InterPro" id="IPR013320">
    <property type="entry name" value="ConA-like_dom_sf"/>
</dbReference>
<evidence type="ECO:0000256" key="1">
    <source>
        <dbReference type="ARBA" id="ARBA00022536"/>
    </source>
</evidence>
<evidence type="ECO:0000313" key="7">
    <source>
        <dbReference type="Proteomes" id="UP000663832"/>
    </source>
</evidence>
<dbReference type="SUPFAM" id="SSF49899">
    <property type="entry name" value="Concanavalin A-like lectins/glucanases"/>
    <property type="match status" value="1"/>
</dbReference>
<dbReference type="CDD" id="cd00057">
    <property type="entry name" value="FA58C"/>
    <property type="match status" value="1"/>
</dbReference>
<dbReference type="Gene3D" id="2.60.120.200">
    <property type="match status" value="1"/>
</dbReference>
<dbReference type="EMBL" id="CAJNOM010000032">
    <property type="protein sequence ID" value="CAF0862647.1"/>
    <property type="molecule type" value="Genomic_DNA"/>
</dbReference>
<dbReference type="OrthoDB" id="26719at2759"/>
<dbReference type="InterPro" id="IPR008979">
    <property type="entry name" value="Galactose-bd-like_sf"/>
</dbReference>
<evidence type="ECO:0000313" key="5">
    <source>
        <dbReference type="EMBL" id="CAF0749362.1"/>
    </source>
</evidence>
<dbReference type="Proteomes" id="UP000663877">
    <property type="component" value="Unassembled WGS sequence"/>
</dbReference>
<keyword evidence="7" id="KW-1185">Reference proteome</keyword>
<reference evidence="6" key="1">
    <citation type="submission" date="2021-02" db="EMBL/GenBank/DDBJ databases">
        <authorList>
            <person name="Nowell W R."/>
        </authorList>
    </citation>
    <scope>NUCLEOTIDE SEQUENCE</scope>
</reference>
<accession>A0A813WZ39</accession>
<dbReference type="SMART" id="SM00282">
    <property type="entry name" value="LamG"/>
    <property type="match status" value="1"/>
</dbReference>
<dbReference type="PANTHER" id="PTHR24543">
    <property type="entry name" value="MULTICOPPER OXIDASE-RELATED"/>
    <property type="match status" value="1"/>
</dbReference>
<dbReference type="Pfam" id="PF00754">
    <property type="entry name" value="F5_F8_type_C"/>
    <property type="match status" value="1"/>
</dbReference>